<keyword evidence="5" id="KW-1185">Reference proteome</keyword>
<feature type="non-terminal residue" evidence="4">
    <location>
        <position position="1"/>
    </location>
</feature>
<evidence type="ECO:0000313" key="4">
    <source>
        <dbReference type="EMBL" id="EDO29070.1"/>
    </source>
</evidence>
<accession>A7T4P4</accession>
<protein>
    <recommendedName>
        <fullName evidence="3">UMOD/GP2/OIT3-like D8C domain-containing protein</fullName>
    </recommendedName>
</protein>
<gene>
    <name evidence="4" type="ORF">NEMVEDRAFT_v1g145781</name>
</gene>
<evidence type="ECO:0000256" key="2">
    <source>
        <dbReference type="ARBA" id="ARBA00023157"/>
    </source>
</evidence>
<sequence>KCVPMKRCGGVTSGWMRGPHPTVQEGVVSSEVCFHGDSGCCHDSVKVQVRNCRTHFVYKLVKYLKGRYCTENYQQG</sequence>
<keyword evidence="1" id="KW-0732">Signal</keyword>
<name>A7T4P4_NEMVE</name>
<dbReference type="InterPro" id="IPR057774">
    <property type="entry name" value="D8C_UMOD/GP2/OIT3-like"/>
</dbReference>
<proteinExistence type="predicted"/>
<organism evidence="4 5">
    <name type="scientific">Nematostella vectensis</name>
    <name type="common">Starlet sea anemone</name>
    <dbReference type="NCBI Taxonomy" id="45351"/>
    <lineage>
        <taxon>Eukaryota</taxon>
        <taxon>Metazoa</taxon>
        <taxon>Cnidaria</taxon>
        <taxon>Anthozoa</taxon>
        <taxon>Hexacorallia</taxon>
        <taxon>Actiniaria</taxon>
        <taxon>Edwardsiidae</taxon>
        <taxon>Nematostella</taxon>
    </lineage>
</organism>
<reference evidence="4 5" key="1">
    <citation type="journal article" date="2007" name="Science">
        <title>Sea anemone genome reveals ancestral eumetazoan gene repertoire and genomic organization.</title>
        <authorList>
            <person name="Putnam N.H."/>
            <person name="Srivastava M."/>
            <person name="Hellsten U."/>
            <person name="Dirks B."/>
            <person name="Chapman J."/>
            <person name="Salamov A."/>
            <person name="Terry A."/>
            <person name="Shapiro H."/>
            <person name="Lindquist E."/>
            <person name="Kapitonov V.V."/>
            <person name="Jurka J."/>
            <person name="Genikhovich G."/>
            <person name="Grigoriev I.V."/>
            <person name="Lucas S.M."/>
            <person name="Steele R.E."/>
            <person name="Finnerty J.R."/>
            <person name="Technau U."/>
            <person name="Martindale M.Q."/>
            <person name="Rokhsar D.S."/>
        </authorList>
    </citation>
    <scope>NUCLEOTIDE SEQUENCE [LARGE SCALE GENOMIC DNA]</scope>
    <source>
        <strain evidence="5">CH2 X CH6</strain>
    </source>
</reference>
<dbReference type="Pfam" id="PF23283">
    <property type="entry name" value="D8C_UMOD"/>
    <property type="match status" value="1"/>
</dbReference>
<dbReference type="InParanoid" id="A7T4P4"/>
<dbReference type="AlphaFoldDB" id="A7T4P4"/>
<dbReference type="PhylomeDB" id="A7T4P4"/>
<dbReference type="HOGENOM" id="CLU_2678127_0_0_1"/>
<evidence type="ECO:0000259" key="3">
    <source>
        <dbReference type="Pfam" id="PF23283"/>
    </source>
</evidence>
<evidence type="ECO:0000313" key="5">
    <source>
        <dbReference type="Proteomes" id="UP000001593"/>
    </source>
</evidence>
<dbReference type="EMBL" id="DS470923">
    <property type="protein sequence ID" value="EDO29070.1"/>
    <property type="molecule type" value="Genomic_DNA"/>
</dbReference>
<dbReference type="Proteomes" id="UP000001593">
    <property type="component" value="Unassembled WGS sequence"/>
</dbReference>
<evidence type="ECO:0000256" key="1">
    <source>
        <dbReference type="ARBA" id="ARBA00022729"/>
    </source>
</evidence>
<feature type="domain" description="UMOD/GP2/OIT3-like D8C" evidence="3">
    <location>
        <begin position="2"/>
        <end position="63"/>
    </location>
</feature>
<keyword evidence="2" id="KW-1015">Disulfide bond</keyword>
<dbReference type="KEGG" id="nve:5499576"/>